<feature type="compositionally biased region" description="Polar residues" evidence="1">
    <location>
        <begin position="123"/>
        <end position="133"/>
    </location>
</feature>
<protein>
    <submittedName>
        <fullName evidence="2">Uncharacterized protein</fullName>
    </submittedName>
</protein>
<evidence type="ECO:0000313" key="3">
    <source>
        <dbReference type="Proteomes" id="UP001219355"/>
    </source>
</evidence>
<gene>
    <name evidence="2" type="ORF">PRK78_006471</name>
</gene>
<dbReference type="AlphaFoldDB" id="A0AAF0DNJ4"/>
<dbReference type="Proteomes" id="UP001219355">
    <property type="component" value="Chromosome 4"/>
</dbReference>
<organism evidence="2 3">
    <name type="scientific">Emydomyces testavorans</name>
    <dbReference type="NCBI Taxonomy" id="2070801"/>
    <lineage>
        <taxon>Eukaryota</taxon>
        <taxon>Fungi</taxon>
        <taxon>Dikarya</taxon>
        <taxon>Ascomycota</taxon>
        <taxon>Pezizomycotina</taxon>
        <taxon>Eurotiomycetes</taxon>
        <taxon>Eurotiomycetidae</taxon>
        <taxon>Onygenales</taxon>
        <taxon>Nannizziopsiaceae</taxon>
        <taxon>Emydomyces</taxon>
    </lineage>
</organism>
<dbReference type="EMBL" id="CP120630">
    <property type="protein sequence ID" value="WEW60982.1"/>
    <property type="molecule type" value="Genomic_DNA"/>
</dbReference>
<proteinExistence type="predicted"/>
<evidence type="ECO:0000313" key="2">
    <source>
        <dbReference type="EMBL" id="WEW60982.1"/>
    </source>
</evidence>
<reference evidence="2" key="1">
    <citation type="submission" date="2023-03" db="EMBL/GenBank/DDBJ databases">
        <title>Emydomyces testavorans Genome Sequence.</title>
        <authorList>
            <person name="Hoyer L."/>
        </authorList>
    </citation>
    <scope>NUCLEOTIDE SEQUENCE</scope>
    <source>
        <strain evidence="2">16-2883</strain>
    </source>
</reference>
<keyword evidence="3" id="KW-1185">Reference proteome</keyword>
<feature type="compositionally biased region" description="Polar residues" evidence="1">
    <location>
        <begin position="166"/>
        <end position="176"/>
    </location>
</feature>
<accession>A0AAF0DNJ4</accession>
<name>A0AAF0DNJ4_9EURO</name>
<feature type="compositionally biased region" description="Polar residues" evidence="1">
    <location>
        <begin position="1"/>
        <end position="12"/>
    </location>
</feature>
<feature type="region of interest" description="Disordered" evidence="1">
    <location>
        <begin position="92"/>
        <end position="176"/>
    </location>
</feature>
<feature type="compositionally biased region" description="Polar residues" evidence="1">
    <location>
        <begin position="144"/>
        <end position="154"/>
    </location>
</feature>
<sequence length="397" mass="44588">MVMPQESTTSVFERSEKRSPRRLVSHQSYLYRNSAMDTYFRNLSETNLSSRRSCSPDSGNHPGWQLGNFANCRSSSRSSPNRNTAENIAERRASCPEIPNLDDLDSSSSSGSSLSPVPYAKSLSESRASTGTDTPYREGLPMRTLSTTQTTSIRPYQARRLRPISETGNKTPSLTEQRICHGHSGDRKDAMPHANSLVRATMSSPQEGKNPETNLIVKAIVGYGKDGKMVQISPGLINLVTSTLIDMDVQTERITSEARPRKRRDDGESFRRQLLKLRLQQNRNLTINFMTDSGIFLPPRSDYHPPRKRLWLPSSTKEGRVYCVPVRHEPEVMSSGALVVTVEPGIGRVYYIYNEAAGYLYEIPKSSLMQLLTEIQARIYTMPEQSTLLAPLRLLEI</sequence>
<evidence type="ECO:0000256" key="1">
    <source>
        <dbReference type="SAM" id="MobiDB-lite"/>
    </source>
</evidence>
<feature type="region of interest" description="Disordered" evidence="1">
    <location>
        <begin position="1"/>
        <end position="23"/>
    </location>
</feature>
<feature type="compositionally biased region" description="Low complexity" evidence="1">
    <location>
        <begin position="106"/>
        <end position="115"/>
    </location>
</feature>